<dbReference type="GO" id="GO:0005886">
    <property type="term" value="C:plasma membrane"/>
    <property type="evidence" value="ECO:0007669"/>
    <property type="project" value="UniProtKB-SubCell"/>
</dbReference>
<dbReference type="EMBL" id="VMSO01000004">
    <property type="protein sequence ID" value="KAA8502136.1"/>
    <property type="molecule type" value="Genomic_DNA"/>
</dbReference>
<dbReference type="SUPFAM" id="SSF161098">
    <property type="entry name" value="MetI-like"/>
    <property type="match status" value="1"/>
</dbReference>
<keyword evidence="3 6" id="KW-0812">Transmembrane</keyword>
<evidence type="ECO:0000256" key="4">
    <source>
        <dbReference type="ARBA" id="ARBA00022989"/>
    </source>
</evidence>
<keyword evidence="9" id="KW-1185">Reference proteome</keyword>
<dbReference type="InterPro" id="IPR051204">
    <property type="entry name" value="ABC_transp_perm/SBD"/>
</dbReference>
<dbReference type="AlphaFoldDB" id="A0A5M9I2I7"/>
<name>A0A5M9I2I7_9FIRM</name>
<accession>A0A5M9I2I7</accession>
<dbReference type="PROSITE" id="PS50928">
    <property type="entry name" value="ABC_TM1"/>
    <property type="match status" value="1"/>
</dbReference>
<dbReference type="FunFam" id="1.10.3720.10:FF:000001">
    <property type="entry name" value="Glycine betaine ABC transporter, permease"/>
    <property type="match status" value="1"/>
</dbReference>
<keyword evidence="2 6" id="KW-0813">Transport</keyword>
<comment type="caution">
    <text evidence="8">The sequence shown here is derived from an EMBL/GenBank/DDBJ whole genome shotgun (WGS) entry which is preliminary data.</text>
</comment>
<feature type="transmembrane region" description="Helical" evidence="6">
    <location>
        <begin position="148"/>
        <end position="172"/>
    </location>
</feature>
<dbReference type="OrthoDB" id="34174at2"/>
<feature type="transmembrane region" description="Helical" evidence="6">
    <location>
        <begin position="21"/>
        <end position="47"/>
    </location>
</feature>
<feature type="transmembrane region" description="Helical" evidence="6">
    <location>
        <begin position="184"/>
        <end position="204"/>
    </location>
</feature>
<keyword evidence="5 6" id="KW-0472">Membrane</keyword>
<dbReference type="GO" id="GO:0031460">
    <property type="term" value="P:glycine betaine transport"/>
    <property type="evidence" value="ECO:0007669"/>
    <property type="project" value="TreeGrafter"/>
</dbReference>
<evidence type="ECO:0000256" key="2">
    <source>
        <dbReference type="ARBA" id="ARBA00022448"/>
    </source>
</evidence>
<dbReference type="GO" id="GO:0055085">
    <property type="term" value="P:transmembrane transport"/>
    <property type="evidence" value="ECO:0007669"/>
    <property type="project" value="InterPro"/>
</dbReference>
<evidence type="ECO:0000256" key="1">
    <source>
        <dbReference type="ARBA" id="ARBA00004141"/>
    </source>
</evidence>
<dbReference type="PANTHER" id="PTHR30177:SF4">
    <property type="entry name" value="OSMOPROTECTANT IMPORT PERMEASE PROTEIN OSMW"/>
    <property type="match status" value="1"/>
</dbReference>
<keyword evidence="4 6" id="KW-1133">Transmembrane helix</keyword>
<dbReference type="RefSeq" id="WP_150310487.1">
    <property type="nucleotide sequence ID" value="NZ_VMSO01000004.1"/>
</dbReference>
<reference evidence="8" key="1">
    <citation type="submission" date="2019-07" db="EMBL/GenBank/DDBJ databases">
        <authorList>
            <person name="Wongkuna S."/>
            <person name="Scaria J."/>
        </authorList>
    </citation>
    <scope>NUCLEOTIDE SEQUENCE [LARGE SCALE GENOMIC DNA]</scope>
    <source>
        <strain evidence="8">SW178</strain>
    </source>
</reference>
<dbReference type="InterPro" id="IPR035906">
    <property type="entry name" value="MetI-like_sf"/>
</dbReference>
<gene>
    <name evidence="8" type="ORF">FNY66_05190</name>
</gene>
<evidence type="ECO:0000256" key="3">
    <source>
        <dbReference type="ARBA" id="ARBA00022692"/>
    </source>
</evidence>
<dbReference type="Proteomes" id="UP000322025">
    <property type="component" value="Unassembled WGS sequence"/>
</dbReference>
<evidence type="ECO:0000313" key="9">
    <source>
        <dbReference type="Proteomes" id="UP000322025"/>
    </source>
</evidence>
<evidence type="ECO:0000259" key="7">
    <source>
        <dbReference type="PROSITE" id="PS50928"/>
    </source>
</evidence>
<proteinExistence type="inferred from homology"/>
<feature type="transmembrane region" description="Helical" evidence="6">
    <location>
        <begin position="67"/>
        <end position="94"/>
    </location>
</feature>
<comment type="subcellular location">
    <subcellularLocation>
        <location evidence="6">Cell membrane</location>
        <topology evidence="6">Multi-pass membrane protein</topology>
    </subcellularLocation>
    <subcellularLocation>
        <location evidence="1">Membrane</location>
        <topology evidence="1">Multi-pass membrane protein</topology>
    </subcellularLocation>
</comment>
<dbReference type="CDD" id="cd06261">
    <property type="entry name" value="TM_PBP2"/>
    <property type="match status" value="1"/>
</dbReference>
<evidence type="ECO:0000313" key="8">
    <source>
        <dbReference type="EMBL" id="KAA8502136.1"/>
    </source>
</evidence>
<dbReference type="Pfam" id="PF00528">
    <property type="entry name" value="BPD_transp_1"/>
    <property type="match status" value="1"/>
</dbReference>
<dbReference type="Gene3D" id="1.10.3720.10">
    <property type="entry name" value="MetI-like"/>
    <property type="match status" value="1"/>
</dbReference>
<feature type="domain" description="ABC transmembrane type-1" evidence="7">
    <location>
        <begin position="22"/>
        <end position="201"/>
    </location>
</feature>
<sequence length="215" mass="22623">MDFLHEVIQLYIERKDWFLELTGAHITLSLTAVLLAGVLGLLLGIWIAECPKVSGPVLTVANICYTIPSISLLGMLIPLLGIGNPTAVVALTLYGIMPMVRNTYAGITGVSSDIVSAAEAMGSTRLQIMLKIKLPLAMGVIIAGVRNMVVMTISVAAIASFIGAGGLGVAIYRGITIYDTAMTFSGSLLIALLAILCDGLLGLVEKKIKKGMHLI</sequence>
<protein>
    <submittedName>
        <fullName evidence="8">ABC transporter permease</fullName>
    </submittedName>
</protein>
<dbReference type="PANTHER" id="PTHR30177">
    <property type="entry name" value="GLYCINE BETAINE/L-PROLINE TRANSPORT SYSTEM PERMEASE PROTEIN PROW"/>
    <property type="match status" value="1"/>
</dbReference>
<evidence type="ECO:0000256" key="6">
    <source>
        <dbReference type="RuleBase" id="RU363032"/>
    </source>
</evidence>
<organism evidence="8 9">
    <name type="scientific">Mediterraneibacter catenae</name>
    <dbReference type="NCBI Taxonomy" id="2594882"/>
    <lineage>
        <taxon>Bacteria</taxon>
        <taxon>Bacillati</taxon>
        <taxon>Bacillota</taxon>
        <taxon>Clostridia</taxon>
        <taxon>Lachnospirales</taxon>
        <taxon>Lachnospiraceae</taxon>
        <taxon>Mediterraneibacter</taxon>
    </lineage>
</organism>
<evidence type="ECO:0000256" key="5">
    <source>
        <dbReference type="ARBA" id="ARBA00023136"/>
    </source>
</evidence>
<comment type="similarity">
    <text evidence="6">Belongs to the binding-protein-dependent transport system permease family.</text>
</comment>
<dbReference type="InterPro" id="IPR000515">
    <property type="entry name" value="MetI-like"/>
</dbReference>